<dbReference type="AlphaFoldDB" id="A0A381R9Y7"/>
<dbReference type="EMBL" id="UINC01001738">
    <property type="protein sequence ID" value="SUZ87748.1"/>
    <property type="molecule type" value="Genomic_DNA"/>
</dbReference>
<protein>
    <submittedName>
        <fullName evidence="1">Uncharacterized protein</fullName>
    </submittedName>
</protein>
<name>A0A381R9Y7_9ZZZZ</name>
<reference evidence="1" key="1">
    <citation type="submission" date="2018-05" db="EMBL/GenBank/DDBJ databases">
        <authorList>
            <person name="Lanie J.A."/>
            <person name="Ng W.-L."/>
            <person name="Kazmierczak K.M."/>
            <person name="Andrzejewski T.M."/>
            <person name="Davidsen T.M."/>
            <person name="Wayne K.J."/>
            <person name="Tettelin H."/>
            <person name="Glass J.I."/>
            <person name="Rusch D."/>
            <person name="Podicherti R."/>
            <person name="Tsui H.-C.T."/>
            <person name="Winkler M.E."/>
        </authorList>
    </citation>
    <scope>NUCLEOTIDE SEQUENCE</scope>
</reference>
<sequence length="47" mass="5799">MIIARKVISRLKDNFCIMLCPLFIDVYFKKSEDRLEFFLFVYYDIQL</sequence>
<organism evidence="1">
    <name type="scientific">marine metagenome</name>
    <dbReference type="NCBI Taxonomy" id="408172"/>
    <lineage>
        <taxon>unclassified sequences</taxon>
        <taxon>metagenomes</taxon>
        <taxon>ecological metagenomes</taxon>
    </lineage>
</organism>
<gene>
    <name evidence="1" type="ORF">METZ01_LOCUS40602</name>
</gene>
<evidence type="ECO:0000313" key="1">
    <source>
        <dbReference type="EMBL" id="SUZ87748.1"/>
    </source>
</evidence>
<accession>A0A381R9Y7</accession>
<proteinExistence type="predicted"/>